<comment type="caution">
    <text evidence="1">The sequence shown here is derived from an EMBL/GenBank/DDBJ whole genome shotgun (WGS) entry which is preliminary data.</text>
</comment>
<reference evidence="1 2" key="1">
    <citation type="submission" date="2024-02" db="EMBL/GenBank/DDBJ databases">
        <title>Haloferula sargassicola NBRC 104335.</title>
        <authorList>
            <person name="Ichikawa N."/>
            <person name="Katano-Makiyama Y."/>
            <person name="Hidaka K."/>
        </authorList>
    </citation>
    <scope>NUCLEOTIDE SEQUENCE [LARGE SCALE GENOMIC DNA]</scope>
    <source>
        <strain evidence="1 2">NBRC 104335</strain>
    </source>
</reference>
<evidence type="ECO:0008006" key="3">
    <source>
        <dbReference type="Google" id="ProtNLM"/>
    </source>
</evidence>
<name>A0ABP9USW0_9BACT</name>
<gene>
    <name evidence="1" type="ORF">Hsar01_03021</name>
</gene>
<dbReference type="InterPro" id="IPR019239">
    <property type="entry name" value="VapB_antitoxin"/>
</dbReference>
<dbReference type="Pfam" id="PF09957">
    <property type="entry name" value="VapB_antitoxin"/>
    <property type="match status" value="1"/>
</dbReference>
<keyword evidence="2" id="KW-1185">Reference proteome</keyword>
<dbReference type="Proteomes" id="UP001476282">
    <property type="component" value="Unassembled WGS sequence"/>
</dbReference>
<evidence type="ECO:0000313" key="1">
    <source>
        <dbReference type="EMBL" id="GAA5483787.1"/>
    </source>
</evidence>
<organism evidence="1 2">
    <name type="scientific">Haloferula sargassicola</name>
    <dbReference type="NCBI Taxonomy" id="490096"/>
    <lineage>
        <taxon>Bacteria</taxon>
        <taxon>Pseudomonadati</taxon>
        <taxon>Verrucomicrobiota</taxon>
        <taxon>Verrucomicrobiia</taxon>
        <taxon>Verrucomicrobiales</taxon>
        <taxon>Verrucomicrobiaceae</taxon>
        <taxon>Haloferula</taxon>
    </lineage>
</organism>
<protein>
    <recommendedName>
        <fullName evidence="3">Antitoxin VapB</fullName>
    </recommendedName>
</protein>
<accession>A0ABP9USW0</accession>
<proteinExistence type="predicted"/>
<sequence>MGGLPPTSGIPFTCGWPFENRLPYRVWHHTVYGMKMTMHIDEALLARVMETYDLETKTDAVHFALNELDRKARLRAMLKEGLGLTPEELKEGVDPNYDPMRMRVAEDITPYGSERPH</sequence>
<evidence type="ECO:0000313" key="2">
    <source>
        <dbReference type="Proteomes" id="UP001476282"/>
    </source>
</evidence>
<dbReference type="EMBL" id="BAABRI010000017">
    <property type="protein sequence ID" value="GAA5483787.1"/>
    <property type="molecule type" value="Genomic_DNA"/>
</dbReference>